<feature type="transmembrane region" description="Helical" evidence="1">
    <location>
        <begin position="20"/>
        <end position="40"/>
    </location>
</feature>
<accession>E0XTC6</accession>
<feature type="transmembrane region" description="Helical" evidence="1">
    <location>
        <begin position="139"/>
        <end position="172"/>
    </location>
</feature>
<organism evidence="2">
    <name type="scientific">uncultured gamma proteobacterium HF0130_23I23</name>
    <dbReference type="NCBI Taxonomy" id="710984"/>
    <lineage>
        <taxon>Bacteria</taxon>
        <taxon>Pseudomonadati</taxon>
        <taxon>Pseudomonadota</taxon>
        <taxon>Gammaproteobacteria</taxon>
        <taxon>environmental samples</taxon>
    </lineage>
</organism>
<keyword evidence="1" id="KW-1133">Transmembrane helix</keyword>
<feature type="transmembrane region" description="Helical" evidence="1">
    <location>
        <begin position="61"/>
        <end position="87"/>
    </location>
</feature>
<sequence length="230" mass="25002">MELLFSLVNLFSFLSYGGVGSLIGCLVLIIVVLVGLNFSGRFKTAIDELVDANPTSISNPVVFTVFGVLTFLAVVVATLGQLVMYFSEFQYGFGMWVLTDLIRIVLVAMLGFAIAGLYFQPERANVKIDKSSSVAEDVIALLSFGLKVPLCFAAMFSNALIILGVITILSGLGSYFAADSFYFAEGVSSGIGIFLLGAFAPFLFYLVFLFLFPIYNFWLAILHIPKIGKK</sequence>
<evidence type="ECO:0000313" key="2">
    <source>
        <dbReference type="EMBL" id="ADI17667.1"/>
    </source>
</evidence>
<reference evidence="2" key="1">
    <citation type="journal article" date="2011" name="Environ. Microbiol.">
        <title>Time-series analyses of Monterey Bay coastal microbial picoplankton using a 'genome proxy' microarray.</title>
        <authorList>
            <person name="Rich V.I."/>
            <person name="Pham V.D."/>
            <person name="Eppley J."/>
            <person name="Shi Y."/>
            <person name="DeLong E.F."/>
        </authorList>
    </citation>
    <scope>NUCLEOTIDE SEQUENCE</scope>
</reference>
<keyword evidence="1" id="KW-0472">Membrane</keyword>
<keyword evidence="1" id="KW-0812">Transmembrane</keyword>
<protein>
    <submittedName>
        <fullName evidence="2">Uncharacterized protein</fullName>
    </submittedName>
</protein>
<proteinExistence type="predicted"/>
<name>E0XTC6_9GAMM</name>
<dbReference type="EMBL" id="GU474871">
    <property type="protein sequence ID" value="ADI17667.1"/>
    <property type="molecule type" value="Genomic_DNA"/>
</dbReference>
<dbReference type="AlphaFoldDB" id="E0XTC6"/>
<feature type="transmembrane region" description="Helical" evidence="1">
    <location>
        <begin position="192"/>
        <end position="221"/>
    </location>
</feature>
<feature type="transmembrane region" description="Helical" evidence="1">
    <location>
        <begin position="93"/>
        <end position="119"/>
    </location>
</feature>
<evidence type="ECO:0000256" key="1">
    <source>
        <dbReference type="SAM" id="Phobius"/>
    </source>
</evidence>